<comment type="subunit">
    <text evidence="4">Homotetramer.</text>
</comment>
<comment type="catalytic activity">
    <reaction evidence="1">
        <text>Cleavage of an N-acetyl or N-formyl amino acid from the N-terminus of a polypeptide.</text>
        <dbReference type="EC" id="3.4.19.1"/>
    </reaction>
</comment>
<evidence type="ECO:0000256" key="3">
    <source>
        <dbReference type="ARBA" id="ARBA00010040"/>
    </source>
</evidence>
<comment type="caution">
    <text evidence="12">The sequence shown here is derived from an EMBL/GenBank/DDBJ whole genome shotgun (WGS) entry which is preliminary data.</text>
</comment>
<gene>
    <name evidence="12" type="ORF">BG011_004937</name>
</gene>
<feature type="domain" description="Acylamino-acid-releasing enzyme N-terminal" evidence="11">
    <location>
        <begin position="6"/>
        <end position="403"/>
    </location>
</feature>
<dbReference type="SUPFAM" id="SSF53474">
    <property type="entry name" value="alpha/beta-Hydrolases"/>
    <property type="match status" value="1"/>
</dbReference>
<dbReference type="InterPro" id="IPR011042">
    <property type="entry name" value="6-blade_b-propeller_TolB-like"/>
</dbReference>
<reference evidence="12" key="1">
    <citation type="journal article" date="2020" name="Fungal Divers.">
        <title>Resolving the Mortierellaceae phylogeny through synthesis of multi-gene phylogenetics and phylogenomics.</title>
        <authorList>
            <person name="Vandepol N."/>
            <person name="Liber J."/>
            <person name="Desiro A."/>
            <person name="Na H."/>
            <person name="Kennedy M."/>
            <person name="Barry K."/>
            <person name="Grigoriev I.V."/>
            <person name="Miller A.N."/>
            <person name="O'Donnell K."/>
            <person name="Stajich J.E."/>
            <person name="Bonito G."/>
        </authorList>
    </citation>
    <scope>NUCLEOTIDE SEQUENCE</scope>
    <source>
        <strain evidence="12">KOD948</strain>
    </source>
</reference>
<evidence type="ECO:0000259" key="11">
    <source>
        <dbReference type="Pfam" id="PF19283"/>
    </source>
</evidence>
<dbReference type="EMBL" id="JAAAJA010000332">
    <property type="protein sequence ID" value="KAG0255785.1"/>
    <property type="molecule type" value="Genomic_DNA"/>
</dbReference>
<keyword evidence="13" id="KW-1185">Reference proteome</keyword>
<evidence type="ECO:0000256" key="4">
    <source>
        <dbReference type="ARBA" id="ARBA00011881"/>
    </source>
</evidence>
<evidence type="ECO:0000313" key="13">
    <source>
        <dbReference type="Proteomes" id="UP000726737"/>
    </source>
</evidence>
<dbReference type="PANTHER" id="PTHR42776:SF4">
    <property type="entry name" value="ACYLAMINO-ACID-RELEASING ENZYME"/>
    <property type="match status" value="1"/>
</dbReference>
<dbReference type="EC" id="3.4.19.1" evidence="5"/>
<organism evidence="12 13">
    <name type="scientific">Mortierella polycephala</name>
    <dbReference type="NCBI Taxonomy" id="41804"/>
    <lineage>
        <taxon>Eukaryota</taxon>
        <taxon>Fungi</taxon>
        <taxon>Fungi incertae sedis</taxon>
        <taxon>Mucoromycota</taxon>
        <taxon>Mortierellomycotina</taxon>
        <taxon>Mortierellomycetes</taxon>
        <taxon>Mortierellales</taxon>
        <taxon>Mortierellaceae</taxon>
        <taxon>Mortierella</taxon>
    </lineage>
</organism>
<evidence type="ECO:0000256" key="6">
    <source>
        <dbReference type="ARBA" id="ARBA00018421"/>
    </source>
</evidence>
<evidence type="ECO:0000256" key="8">
    <source>
        <dbReference type="ARBA" id="ARBA00022801"/>
    </source>
</evidence>
<keyword evidence="7" id="KW-0963">Cytoplasm</keyword>
<evidence type="ECO:0000256" key="2">
    <source>
        <dbReference type="ARBA" id="ARBA00004496"/>
    </source>
</evidence>
<comment type="similarity">
    <text evidence="3">Belongs to the peptidase S9C family.</text>
</comment>
<dbReference type="OrthoDB" id="43744at2759"/>
<comment type="subcellular location">
    <subcellularLocation>
        <location evidence="2">Cytoplasm</location>
    </subcellularLocation>
</comment>
<dbReference type="AlphaFoldDB" id="A0A9P6U1M7"/>
<dbReference type="Gene3D" id="3.40.50.1820">
    <property type="entry name" value="alpha/beta hydrolase"/>
    <property type="match status" value="1"/>
</dbReference>
<name>A0A9P6U1M7_9FUNG</name>
<dbReference type="GO" id="GO:0008242">
    <property type="term" value="F:omega peptidase activity"/>
    <property type="evidence" value="ECO:0007669"/>
    <property type="project" value="UniProtKB-EC"/>
</dbReference>
<evidence type="ECO:0000256" key="9">
    <source>
        <dbReference type="ARBA" id="ARBA00032829"/>
    </source>
</evidence>
<dbReference type="PANTHER" id="PTHR42776">
    <property type="entry name" value="SERINE PEPTIDASE S9 FAMILY MEMBER"/>
    <property type="match status" value="1"/>
</dbReference>
<dbReference type="GO" id="GO:0004252">
    <property type="term" value="F:serine-type endopeptidase activity"/>
    <property type="evidence" value="ECO:0007669"/>
    <property type="project" value="TreeGrafter"/>
</dbReference>
<evidence type="ECO:0000313" key="12">
    <source>
        <dbReference type="EMBL" id="KAG0255785.1"/>
    </source>
</evidence>
<dbReference type="Pfam" id="PF00326">
    <property type="entry name" value="Peptidase_S9"/>
    <property type="match status" value="1"/>
</dbReference>
<keyword evidence="8" id="KW-0378">Hydrolase</keyword>
<dbReference type="Pfam" id="PF19283">
    <property type="entry name" value="APEH_N"/>
    <property type="match status" value="1"/>
</dbReference>
<evidence type="ECO:0000256" key="1">
    <source>
        <dbReference type="ARBA" id="ARBA00000721"/>
    </source>
</evidence>
<dbReference type="SUPFAM" id="SSF82171">
    <property type="entry name" value="DPP6 N-terminal domain-like"/>
    <property type="match status" value="1"/>
</dbReference>
<dbReference type="InterPro" id="IPR001375">
    <property type="entry name" value="Peptidase_S9_cat"/>
</dbReference>
<dbReference type="GO" id="GO:0005737">
    <property type="term" value="C:cytoplasm"/>
    <property type="evidence" value="ECO:0007669"/>
    <property type="project" value="UniProtKB-SubCell"/>
</dbReference>
<sequence>MATPQEIFKALATIPTYSDADILPSSTDTTLNIQVSLSQRDLERNVRRKYTRSVVASVADKSIPLILNGPSIDTGDAVAQAVSPSGKLTVVLRAVSGNKKQRFVEIWSEGSILHLLETTAIHEDVYADSTFGTLEWSKDESKVVYVAERKKTEDAVEKYNYKPDWGETFTGKCDPALVVMDLATFEVKVLDPFEGEMSPGQAIFTHDSKSLIFTGYHRDPQFFGIVYCQNRLTGLYQVNTDGTEFKPLTAGLKNARSPRLNETGTTLVFLSNTVNGPHASCAKLCKIDIASGEVSTVVDFVRKANASTGFPGLYVDQLPKKLWVSPTKIITSSAWHLRRTLLSIDTKSGAVEELTPSSQYPGSTTALFANSRWILTTYSTPTEPWSLLLGQVDFDDENKTNFKVHFSVLESSKVEKPKAFYKPHSWSILDKIPGQRENLETLFLEPFTSDKTAQNTSAVSGTKPPLVVFPHGGPHSGFSAEFSVLNLVLVGLGFAVACVNFTGSLGYGQDNVEALVGRVGELDVNECQAVRDYILSKGLADSERVCLTGGSHGGFIVGHLLKDSSYKAAVLRNPVMDIPALLSLSDIGEWGYAVNGLPYDMAAPPTATLSDAKVFEKLRSSSPMEHVEKVVAPTLMLLGSGDRRVPPSQGISWWQARQNKLRKDQGQGPIHAINRIQMFEGTGHALDSVEAESHSTYSLASFLVEFTRVEHRSEDA</sequence>
<dbReference type="InterPro" id="IPR045550">
    <property type="entry name" value="AARE_N"/>
</dbReference>
<feature type="domain" description="Peptidase S9 prolyl oligopeptidase catalytic" evidence="10">
    <location>
        <begin position="482"/>
        <end position="705"/>
    </location>
</feature>
<evidence type="ECO:0000256" key="5">
    <source>
        <dbReference type="ARBA" id="ARBA00012917"/>
    </source>
</evidence>
<evidence type="ECO:0000256" key="7">
    <source>
        <dbReference type="ARBA" id="ARBA00022490"/>
    </source>
</evidence>
<proteinExistence type="inferred from homology"/>
<evidence type="ECO:0000259" key="10">
    <source>
        <dbReference type="Pfam" id="PF00326"/>
    </source>
</evidence>
<dbReference type="Proteomes" id="UP000726737">
    <property type="component" value="Unassembled WGS sequence"/>
</dbReference>
<protein>
    <recommendedName>
        <fullName evidence="6">Acylamino-acid-releasing enzyme</fullName>
        <ecNumber evidence="5">3.4.19.1</ecNumber>
    </recommendedName>
    <alternativeName>
        <fullName evidence="9">Dipeptidyl-peptidase V</fullName>
    </alternativeName>
</protein>
<dbReference type="GO" id="GO:0006508">
    <property type="term" value="P:proteolysis"/>
    <property type="evidence" value="ECO:0007669"/>
    <property type="project" value="InterPro"/>
</dbReference>
<dbReference type="InterPro" id="IPR029058">
    <property type="entry name" value="AB_hydrolase_fold"/>
</dbReference>
<dbReference type="Gene3D" id="2.120.10.30">
    <property type="entry name" value="TolB, C-terminal domain"/>
    <property type="match status" value="1"/>
</dbReference>
<accession>A0A9P6U1M7</accession>